<dbReference type="EMBL" id="ABNSCA010000005">
    <property type="protein sequence ID" value="ELN6932938.1"/>
    <property type="molecule type" value="Genomic_DNA"/>
</dbReference>
<reference evidence="12 13" key="1">
    <citation type="submission" date="2014-04" db="EMBL/GenBank/DDBJ databases">
        <title>Genome sequencing of Vibrio navarrensis strains.</title>
        <authorList>
            <person name="Gladney L.M."/>
            <person name="Katz L.S."/>
            <person name="Marino-Ramirez L."/>
            <person name="Jordan I.K."/>
        </authorList>
    </citation>
    <scope>NUCLEOTIDE SEQUENCE [LARGE SCALE GENOMIC DNA]</scope>
    <source>
        <strain evidence="12 13">ATCC 51183</strain>
    </source>
</reference>
<evidence type="ECO:0000313" key="11">
    <source>
        <dbReference type="EMBL" id="ELN6932938.1"/>
    </source>
</evidence>
<feature type="domain" description="Anti-sigma-28 factor FlgM C-terminal" evidence="10">
    <location>
        <begin position="43"/>
        <end position="97"/>
    </location>
</feature>
<evidence type="ECO:0000313" key="13">
    <source>
        <dbReference type="Proteomes" id="UP000029994"/>
    </source>
</evidence>
<keyword evidence="12" id="KW-0966">Cell projection</keyword>
<accession>A0A099LR98</accession>
<dbReference type="InterPro" id="IPR031316">
    <property type="entry name" value="FlgM_C"/>
</dbReference>
<reference evidence="11" key="2">
    <citation type="submission" date="2023-10" db="EMBL/GenBank/DDBJ databases">
        <authorList>
            <consortium name="PulseNet: The National Subtyping Network for Foodborne Disease Surveillance"/>
        </authorList>
    </citation>
    <scope>NUCLEOTIDE SEQUENCE</scope>
    <source>
        <strain evidence="11">PNUSAV004886</strain>
    </source>
</reference>
<keyword evidence="6" id="KW-0804">Transcription</keyword>
<sequence length="108" mass="11613">MASIDNIRSGQVMTTNSRSAARTDSSSLAETRTEAKKSPVAQDAVSLSQQSRDIGQLHQDMAAKPAFDAAKVAAIKEAIANGSYKVDPEKLADNMMKFENELADRIKA</sequence>
<evidence type="ECO:0000256" key="7">
    <source>
        <dbReference type="ARBA" id="ARBA00024739"/>
    </source>
</evidence>
<dbReference type="Proteomes" id="UP000029994">
    <property type="component" value="Unassembled WGS sequence"/>
</dbReference>
<dbReference type="InterPro" id="IPR035890">
    <property type="entry name" value="Anti-sigma-28_factor_FlgM_sf"/>
</dbReference>
<organism evidence="12 13">
    <name type="scientific">Vibrio navarrensis</name>
    <dbReference type="NCBI Taxonomy" id="29495"/>
    <lineage>
        <taxon>Bacteria</taxon>
        <taxon>Pseudomonadati</taxon>
        <taxon>Pseudomonadota</taxon>
        <taxon>Gammaproteobacteria</taxon>
        <taxon>Vibrionales</taxon>
        <taxon>Vibrionaceae</taxon>
        <taxon>Vibrio</taxon>
    </lineage>
</organism>
<evidence type="ECO:0000256" key="6">
    <source>
        <dbReference type="ARBA" id="ARBA00023163"/>
    </source>
</evidence>
<evidence type="ECO:0000256" key="5">
    <source>
        <dbReference type="ARBA" id="ARBA00023015"/>
    </source>
</evidence>
<keyword evidence="12" id="KW-0969">Cilium</keyword>
<dbReference type="EMBL" id="JMCG01000001">
    <property type="protein sequence ID" value="KGK10630.1"/>
    <property type="molecule type" value="Genomic_DNA"/>
</dbReference>
<proteinExistence type="inferred from homology"/>
<comment type="function">
    <text evidence="7">Responsible for the coupling of flagellin expression to flagellar assembly by preventing expression of the flagellin genes when a component of the middle class of proteins is defective. It negatively regulates flagellar genes by inhibiting the activity of FliA by directly binding to FliA.</text>
</comment>
<dbReference type="GO" id="GO:0044781">
    <property type="term" value="P:bacterial-type flagellum organization"/>
    <property type="evidence" value="ECO:0007669"/>
    <property type="project" value="UniProtKB-KW"/>
</dbReference>
<evidence type="ECO:0000259" key="10">
    <source>
        <dbReference type="Pfam" id="PF04316"/>
    </source>
</evidence>
<dbReference type="Proteomes" id="UP001253463">
    <property type="component" value="Unassembled WGS sequence"/>
</dbReference>
<evidence type="ECO:0000256" key="9">
    <source>
        <dbReference type="SAM" id="MobiDB-lite"/>
    </source>
</evidence>
<keyword evidence="5" id="KW-0805">Transcription regulation</keyword>
<keyword evidence="3" id="KW-0678">Repressor</keyword>
<evidence type="ECO:0000256" key="1">
    <source>
        <dbReference type="ARBA" id="ARBA00005322"/>
    </source>
</evidence>
<dbReference type="AlphaFoldDB" id="A0A099LR98"/>
<evidence type="ECO:0000313" key="12">
    <source>
        <dbReference type="EMBL" id="KGK10630.1"/>
    </source>
</evidence>
<dbReference type="RefSeq" id="WP_039424606.1">
    <property type="nucleotide sequence ID" value="NZ_CAWPVW010000131.1"/>
</dbReference>
<dbReference type="eggNOG" id="COG2747">
    <property type="taxonomic scope" value="Bacteria"/>
</dbReference>
<dbReference type="InterPro" id="IPR007412">
    <property type="entry name" value="FlgM"/>
</dbReference>
<evidence type="ECO:0000256" key="3">
    <source>
        <dbReference type="ARBA" id="ARBA00022491"/>
    </source>
</evidence>
<dbReference type="Pfam" id="PF04316">
    <property type="entry name" value="FlgM"/>
    <property type="match status" value="1"/>
</dbReference>
<comment type="caution">
    <text evidence="12">The sequence shown here is derived from an EMBL/GenBank/DDBJ whole genome shotgun (WGS) entry which is preliminary data.</text>
</comment>
<gene>
    <name evidence="11" type="primary">flgM</name>
    <name evidence="12" type="ORF">EA26_04680</name>
    <name evidence="11" type="ORF">RZY48_002356</name>
</gene>
<protein>
    <recommendedName>
        <fullName evidence="2">Negative regulator of flagellin synthesis</fullName>
    </recommendedName>
    <alternativeName>
        <fullName evidence="8">Anti-sigma-28 factor</fullName>
    </alternativeName>
</protein>
<evidence type="ECO:0000256" key="4">
    <source>
        <dbReference type="ARBA" id="ARBA00022795"/>
    </source>
</evidence>
<name>A0A099LR98_9VIBR</name>
<dbReference type="STRING" id="29495.EA26_04680"/>
<feature type="region of interest" description="Disordered" evidence="9">
    <location>
        <begin position="1"/>
        <end position="58"/>
    </location>
</feature>
<keyword evidence="4" id="KW-1005">Bacterial flagellum biogenesis</keyword>
<evidence type="ECO:0000256" key="2">
    <source>
        <dbReference type="ARBA" id="ARBA00017823"/>
    </source>
</evidence>
<comment type="similarity">
    <text evidence="1">Belongs to the FlgM family.</text>
</comment>
<dbReference type="GO" id="GO:0045892">
    <property type="term" value="P:negative regulation of DNA-templated transcription"/>
    <property type="evidence" value="ECO:0007669"/>
    <property type="project" value="InterPro"/>
</dbReference>
<keyword evidence="12" id="KW-0282">Flagellum</keyword>
<dbReference type="GeneID" id="43682495"/>
<feature type="compositionally biased region" description="Polar residues" evidence="9">
    <location>
        <begin position="1"/>
        <end position="30"/>
    </location>
</feature>
<keyword evidence="13" id="KW-1185">Reference proteome</keyword>
<dbReference type="SUPFAM" id="SSF101498">
    <property type="entry name" value="Anti-sigma factor FlgM"/>
    <property type="match status" value="1"/>
</dbReference>
<evidence type="ECO:0000256" key="8">
    <source>
        <dbReference type="ARBA" id="ARBA00030117"/>
    </source>
</evidence>
<dbReference type="NCBIfam" id="TIGR03824">
    <property type="entry name" value="FlgM_jcvi"/>
    <property type="match status" value="1"/>
</dbReference>